<sequence length="173" mass="18850">MANETINLNCTGGDAALGVTTNGIGRFAGQFYMALMASTCIQPRNGNVLPYIADLGITIDEGLSSESWYGDTPIGKVLFDFTDIDDPNEIIITTKEDSTEALNSAGIAQEFFDAAKTFFDPSVSETYNGSNLVEYANALYKNRWESDPTFIQRAHSIYTNANFKLSQTIIADA</sequence>
<reference evidence="1" key="1">
    <citation type="submission" date="2018-05" db="EMBL/GenBank/DDBJ databases">
        <authorList>
            <person name="Lanie J.A."/>
            <person name="Ng W.-L."/>
            <person name="Kazmierczak K.M."/>
            <person name="Andrzejewski T.M."/>
            <person name="Davidsen T.M."/>
            <person name="Wayne K.J."/>
            <person name="Tettelin H."/>
            <person name="Glass J.I."/>
            <person name="Rusch D."/>
            <person name="Podicherti R."/>
            <person name="Tsui H.-C.T."/>
            <person name="Winkler M.E."/>
        </authorList>
    </citation>
    <scope>NUCLEOTIDE SEQUENCE</scope>
</reference>
<dbReference type="AlphaFoldDB" id="A0A382LXE9"/>
<name>A0A382LXE9_9ZZZZ</name>
<dbReference type="EMBL" id="UINC01089359">
    <property type="protein sequence ID" value="SVC40395.1"/>
    <property type="molecule type" value="Genomic_DNA"/>
</dbReference>
<feature type="non-terminal residue" evidence="1">
    <location>
        <position position="173"/>
    </location>
</feature>
<gene>
    <name evidence="1" type="ORF">METZ01_LOCUS293249</name>
</gene>
<evidence type="ECO:0000313" key="1">
    <source>
        <dbReference type="EMBL" id="SVC40395.1"/>
    </source>
</evidence>
<protein>
    <submittedName>
        <fullName evidence="1">Uncharacterized protein</fullName>
    </submittedName>
</protein>
<proteinExistence type="predicted"/>
<accession>A0A382LXE9</accession>
<organism evidence="1">
    <name type="scientific">marine metagenome</name>
    <dbReference type="NCBI Taxonomy" id="408172"/>
    <lineage>
        <taxon>unclassified sequences</taxon>
        <taxon>metagenomes</taxon>
        <taxon>ecological metagenomes</taxon>
    </lineage>
</organism>